<evidence type="ECO:0000256" key="7">
    <source>
        <dbReference type="RuleBase" id="RU000417"/>
    </source>
</evidence>
<accession>A0ABD6IEI2</accession>
<comment type="catalytic activity">
    <reaction evidence="7">
        <text>a 2'-deoxycytidine in DNA + S-adenosyl-L-methionine = a 5-methyl-2'-deoxycytidine in DNA + S-adenosyl-L-homocysteine + H(+)</text>
        <dbReference type="Rhea" id="RHEA:13681"/>
        <dbReference type="Rhea" id="RHEA-COMP:11369"/>
        <dbReference type="Rhea" id="RHEA-COMP:11370"/>
        <dbReference type="ChEBI" id="CHEBI:15378"/>
        <dbReference type="ChEBI" id="CHEBI:57856"/>
        <dbReference type="ChEBI" id="CHEBI:59789"/>
        <dbReference type="ChEBI" id="CHEBI:85452"/>
        <dbReference type="ChEBI" id="CHEBI:85454"/>
        <dbReference type="EC" id="2.1.1.37"/>
    </reaction>
</comment>
<reference evidence="8 9" key="1">
    <citation type="submission" date="2018-07" db="EMBL/GenBank/DDBJ databases">
        <title>Genetic characterization of Mycoplasma hyopneumoniae, M. hyorhinis and M. flocculare isolates through whole genome sequencing analysis: comparative analysis of sequence types and putative genes involved in virulence.</title>
        <authorList>
            <person name="Fourour S."/>
            <person name="Lucas P."/>
            <person name="Touzain F."/>
            <person name="Tocqueville V."/>
            <person name="Kempf I."/>
            <person name="Marois-Crehan C."/>
        </authorList>
    </citation>
    <scope>NUCLEOTIDE SEQUENCE [LARGE SCALE GENOMIC DNA]</scope>
    <source>
        <strain evidence="8 9">MHR389</strain>
    </source>
</reference>
<dbReference type="PROSITE" id="PS00094">
    <property type="entry name" value="C5_MTASE_1"/>
    <property type="match status" value="1"/>
</dbReference>
<dbReference type="GO" id="GO:0009307">
    <property type="term" value="P:DNA restriction-modification system"/>
    <property type="evidence" value="ECO:0007669"/>
    <property type="project" value="UniProtKB-KW"/>
</dbReference>
<protein>
    <recommendedName>
        <fullName evidence="7">Cytosine-specific methyltransferase</fullName>
        <ecNumber evidence="7">2.1.1.37</ecNumber>
    </recommendedName>
</protein>
<evidence type="ECO:0000256" key="4">
    <source>
        <dbReference type="ARBA" id="ARBA00022747"/>
    </source>
</evidence>
<dbReference type="EMBL" id="QQQW01000034">
    <property type="protein sequence ID" value="MXR44028.1"/>
    <property type="molecule type" value="Genomic_DNA"/>
</dbReference>
<dbReference type="InterPro" id="IPR029063">
    <property type="entry name" value="SAM-dependent_MTases_sf"/>
</dbReference>
<feature type="active site" evidence="5">
    <location>
        <position position="118"/>
    </location>
</feature>
<dbReference type="Proteomes" id="UP001193384">
    <property type="component" value="Unassembled WGS sequence"/>
</dbReference>
<dbReference type="InterPro" id="IPR031303">
    <property type="entry name" value="C5_meth_CS"/>
</dbReference>
<dbReference type="GO" id="GO:0003886">
    <property type="term" value="F:DNA (cytosine-5-)-methyltransferase activity"/>
    <property type="evidence" value="ECO:0007669"/>
    <property type="project" value="UniProtKB-EC"/>
</dbReference>
<comment type="similarity">
    <text evidence="5 6">Belongs to the class I-like SAM-binding methyltransferase superfamily. C5-methyltransferase family.</text>
</comment>
<dbReference type="PRINTS" id="PR00105">
    <property type="entry name" value="C5METTRFRASE"/>
</dbReference>
<keyword evidence="3 5" id="KW-0949">S-adenosyl-L-methionine</keyword>
<dbReference type="PROSITE" id="PS00095">
    <property type="entry name" value="C5_MTASE_2"/>
    <property type="match status" value="1"/>
</dbReference>
<proteinExistence type="inferred from homology"/>
<dbReference type="InterPro" id="IPR001525">
    <property type="entry name" value="C5_MeTfrase"/>
</dbReference>
<dbReference type="InterPro" id="IPR018117">
    <property type="entry name" value="C5_DNA_meth_AS"/>
</dbReference>
<dbReference type="GO" id="GO:0032259">
    <property type="term" value="P:methylation"/>
    <property type="evidence" value="ECO:0007669"/>
    <property type="project" value="UniProtKB-KW"/>
</dbReference>
<evidence type="ECO:0000256" key="3">
    <source>
        <dbReference type="ARBA" id="ARBA00022691"/>
    </source>
</evidence>
<keyword evidence="2 5" id="KW-0808">Transferase</keyword>
<evidence type="ECO:0000256" key="5">
    <source>
        <dbReference type="PROSITE-ProRule" id="PRU01016"/>
    </source>
</evidence>
<dbReference type="Gene3D" id="3.40.50.150">
    <property type="entry name" value="Vaccinia Virus protein VP39"/>
    <property type="match status" value="1"/>
</dbReference>
<dbReference type="PANTHER" id="PTHR46098">
    <property type="entry name" value="TRNA (CYTOSINE(38)-C(5))-METHYLTRANSFERASE"/>
    <property type="match status" value="1"/>
</dbReference>
<dbReference type="EC" id="2.1.1.37" evidence="7"/>
<dbReference type="PROSITE" id="PS51679">
    <property type="entry name" value="SAM_MT_C5"/>
    <property type="match status" value="1"/>
</dbReference>
<dbReference type="SUPFAM" id="SSF53335">
    <property type="entry name" value="S-adenosyl-L-methionine-dependent methyltransferases"/>
    <property type="match status" value="1"/>
</dbReference>
<dbReference type="Pfam" id="PF00145">
    <property type="entry name" value="DNA_methylase"/>
    <property type="match status" value="1"/>
</dbReference>
<sequence>MKNIRLATTFSGIGAIEWAFKRLNLKHNIVFACDNGNINIDIDVNEELTLIKKLNKAKLKKQYVDNLYKNNSRKTNFVEITYKNNYDINKDDFHQDIRLLDGNVYKNKVDIFAGGSPCQSFSIAGARAGFEDTRGTLFYDYVRIIKEVKPKVFIFENVFGLLNHDKGKTWEVVQQAFSQLGYFIKWNVCDAKNFNIPQGRRRLFVIGFKKEEWFNKFEFPQSQKLKFTTQDFLLDNCAFGNFTFKKNGELKIIKSSQIVDSKLFLSDLLLKYVLSPGTKNFYHTNAQIDLPIARALLSTQGNSHRASVNNYVTTNGKIRALDPRESLRLMGFTDDFKISVSKAQSYKQSGNSIVVDVLMQIVKKIIDAVGDELYEEN</sequence>
<gene>
    <name evidence="8" type="primary">dcm</name>
    <name evidence="8" type="ORF">DR101_03725</name>
</gene>
<dbReference type="InterPro" id="IPR050750">
    <property type="entry name" value="C5-MTase"/>
</dbReference>
<keyword evidence="4" id="KW-0680">Restriction system</keyword>
<keyword evidence="1 5" id="KW-0489">Methyltransferase</keyword>
<evidence type="ECO:0000313" key="9">
    <source>
        <dbReference type="Proteomes" id="UP001193384"/>
    </source>
</evidence>
<evidence type="ECO:0000256" key="1">
    <source>
        <dbReference type="ARBA" id="ARBA00022603"/>
    </source>
</evidence>
<comment type="caution">
    <text evidence="8">The sequence shown here is derived from an EMBL/GenBank/DDBJ whole genome shotgun (WGS) entry which is preliminary data.</text>
</comment>
<evidence type="ECO:0000256" key="2">
    <source>
        <dbReference type="ARBA" id="ARBA00022679"/>
    </source>
</evidence>
<dbReference type="Gene3D" id="3.90.120.10">
    <property type="entry name" value="DNA Methylase, subunit A, domain 2"/>
    <property type="match status" value="1"/>
</dbReference>
<dbReference type="RefSeq" id="WP_160575817.1">
    <property type="nucleotide sequence ID" value="NZ_JAHKIF010000002.1"/>
</dbReference>
<name>A0ABD6IEI2_MESHY</name>
<evidence type="ECO:0000313" key="8">
    <source>
        <dbReference type="EMBL" id="MXR44028.1"/>
    </source>
</evidence>
<organism evidence="8 9">
    <name type="scientific">Mesomycoplasma hyorhinis</name>
    <name type="common">Mycoplasma hyorhinis</name>
    <dbReference type="NCBI Taxonomy" id="2100"/>
    <lineage>
        <taxon>Bacteria</taxon>
        <taxon>Bacillati</taxon>
        <taxon>Mycoplasmatota</taxon>
        <taxon>Mycoplasmoidales</taxon>
        <taxon>Metamycoplasmataceae</taxon>
        <taxon>Mesomycoplasma</taxon>
    </lineage>
</organism>
<dbReference type="AlphaFoldDB" id="A0ABD6IEI2"/>
<dbReference type="NCBIfam" id="TIGR00675">
    <property type="entry name" value="dcm"/>
    <property type="match status" value="1"/>
</dbReference>
<dbReference type="PANTHER" id="PTHR46098:SF1">
    <property type="entry name" value="TRNA (CYTOSINE(38)-C(5))-METHYLTRANSFERASE"/>
    <property type="match status" value="1"/>
</dbReference>
<evidence type="ECO:0000256" key="6">
    <source>
        <dbReference type="RuleBase" id="RU000416"/>
    </source>
</evidence>